<name>A0A0L0FX51_9EUKA</name>
<organism evidence="1 2">
    <name type="scientific">Sphaeroforma arctica JP610</name>
    <dbReference type="NCBI Taxonomy" id="667725"/>
    <lineage>
        <taxon>Eukaryota</taxon>
        <taxon>Ichthyosporea</taxon>
        <taxon>Ichthyophonida</taxon>
        <taxon>Sphaeroforma</taxon>
    </lineage>
</organism>
<reference evidence="1 2" key="1">
    <citation type="submission" date="2011-02" db="EMBL/GenBank/DDBJ databases">
        <title>The Genome Sequence of Sphaeroforma arctica JP610.</title>
        <authorList>
            <consortium name="The Broad Institute Genome Sequencing Platform"/>
            <person name="Russ C."/>
            <person name="Cuomo C."/>
            <person name="Young S.K."/>
            <person name="Zeng Q."/>
            <person name="Gargeya S."/>
            <person name="Alvarado L."/>
            <person name="Berlin A."/>
            <person name="Chapman S.B."/>
            <person name="Chen Z."/>
            <person name="Freedman E."/>
            <person name="Gellesch M."/>
            <person name="Goldberg J."/>
            <person name="Griggs A."/>
            <person name="Gujja S."/>
            <person name="Heilman E."/>
            <person name="Heiman D."/>
            <person name="Howarth C."/>
            <person name="Mehta T."/>
            <person name="Neiman D."/>
            <person name="Pearson M."/>
            <person name="Roberts A."/>
            <person name="Saif S."/>
            <person name="Shea T."/>
            <person name="Shenoy N."/>
            <person name="Sisk P."/>
            <person name="Stolte C."/>
            <person name="Sykes S."/>
            <person name="White J."/>
            <person name="Yandava C."/>
            <person name="Burger G."/>
            <person name="Gray M.W."/>
            <person name="Holland P.W.H."/>
            <person name="King N."/>
            <person name="Lang F.B.F."/>
            <person name="Roger A.J."/>
            <person name="Ruiz-Trillo I."/>
            <person name="Haas B."/>
            <person name="Nusbaum C."/>
            <person name="Birren B."/>
        </authorList>
    </citation>
    <scope>NUCLEOTIDE SEQUENCE [LARGE SCALE GENOMIC DNA]</scope>
    <source>
        <strain evidence="1 2">JP610</strain>
    </source>
</reference>
<dbReference type="Proteomes" id="UP000054560">
    <property type="component" value="Unassembled WGS sequence"/>
</dbReference>
<sequence>MKTKGIESAYETSLYNGCKYNERVYTMKGGEFSNGEGKLEAIMDTTKLLMKARAMHYILPNGTSGIMSSSSSKVPELSEYMRYRLKVTAASKNTD</sequence>
<keyword evidence="2" id="KW-1185">Reference proteome</keyword>
<protein>
    <submittedName>
        <fullName evidence="1">Uncharacterized protein</fullName>
    </submittedName>
</protein>
<proteinExistence type="predicted"/>
<evidence type="ECO:0000313" key="1">
    <source>
        <dbReference type="EMBL" id="KNC81121.1"/>
    </source>
</evidence>
<dbReference type="RefSeq" id="XP_014155023.1">
    <property type="nucleotide sequence ID" value="XM_014299548.1"/>
</dbReference>
<evidence type="ECO:0000313" key="2">
    <source>
        <dbReference type="Proteomes" id="UP000054560"/>
    </source>
</evidence>
<accession>A0A0L0FX51</accession>
<gene>
    <name evidence="1" type="ORF">SARC_06546</name>
</gene>
<dbReference type="AlphaFoldDB" id="A0A0L0FX51"/>
<dbReference type="GeneID" id="25907050"/>
<dbReference type="EMBL" id="KQ242067">
    <property type="protein sequence ID" value="KNC81121.1"/>
    <property type="molecule type" value="Genomic_DNA"/>
</dbReference>